<dbReference type="Pfam" id="PF01609">
    <property type="entry name" value="DDE_Tnp_1"/>
    <property type="match status" value="1"/>
</dbReference>
<keyword evidence="1" id="KW-0175">Coiled coil</keyword>
<dbReference type="GO" id="GO:0004803">
    <property type="term" value="F:transposase activity"/>
    <property type="evidence" value="ECO:0007669"/>
    <property type="project" value="InterPro"/>
</dbReference>
<name>A0A3L8PQK5_9GAMM</name>
<feature type="coiled-coil region" evidence="1">
    <location>
        <begin position="297"/>
        <end position="328"/>
    </location>
</feature>
<organism evidence="4 5">
    <name type="scientific">Parashewanella curva</name>
    <dbReference type="NCBI Taxonomy" id="2338552"/>
    <lineage>
        <taxon>Bacteria</taxon>
        <taxon>Pseudomonadati</taxon>
        <taxon>Pseudomonadota</taxon>
        <taxon>Gammaproteobacteria</taxon>
        <taxon>Alteromonadales</taxon>
        <taxon>Shewanellaceae</taxon>
        <taxon>Parashewanella</taxon>
    </lineage>
</organism>
<evidence type="ECO:0000256" key="1">
    <source>
        <dbReference type="SAM" id="Coils"/>
    </source>
</evidence>
<keyword evidence="5" id="KW-1185">Reference proteome</keyword>
<dbReference type="Pfam" id="PF14104">
    <property type="entry name" value="DUF4277"/>
    <property type="match status" value="1"/>
</dbReference>
<dbReference type="NCBIfam" id="NF033559">
    <property type="entry name" value="transpos_IS1634"/>
    <property type="match status" value="1"/>
</dbReference>
<protein>
    <submittedName>
        <fullName evidence="4">IS1634 family transposase</fullName>
    </submittedName>
</protein>
<dbReference type="GO" id="GO:0006313">
    <property type="term" value="P:DNA transposition"/>
    <property type="evidence" value="ECO:0007669"/>
    <property type="project" value="InterPro"/>
</dbReference>
<dbReference type="InterPro" id="IPR047654">
    <property type="entry name" value="IS1634_transpos"/>
</dbReference>
<reference evidence="4 5" key="1">
    <citation type="submission" date="2018-09" db="EMBL/GenBank/DDBJ databases">
        <title>Phylogeny of the Shewanellaceae, and recommendation for two new genera, Pseudoshewanella and Parashewanella.</title>
        <authorList>
            <person name="Wang G."/>
        </authorList>
    </citation>
    <scope>NUCLEOTIDE SEQUENCE [LARGE SCALE GENOMIC DNA]</scope>
    <source>
        <strain evidence="4 5">C51</strain>
    </source>
</reference>
<dbReference type="Proteomes" id="UP000281474">
    <property type="component" value="Unassembled WGS sequence"/>
</dbReference>
<dbReference type="EMBL" id="QZEI01000180">
    <property type="protein sequence ID" value="RLV57686.1"/>
    <property type="molecule type" value="Genomic_DNA"/>
</dbReference>
<sequence>MLDEDQLTIQNIDHLGIAAGLIDKLKLVERIDARLPILNQQQSHVSHGQRIKAMILNGLGFTQNPIYLTPKFFTDKPVDLLIGEGVKPEHLNDDSLGRTLDKCFEYGVMPLFAEIANEIYLDVFGHETTQVLHLDTTSFALHGEYDIDYKDQDNLPALPMYGYSKDHRPDLKQMMMSLTVSGAAQMPIWFEPLDGNSQDKVNFHNTLATIKAFRAQLKQAPDTTVVADSALYVNDELKSAFYHWITRIPNHITLIKQLREADESQFSWIELDEDNQGVWFGHTERGLTQCNLMVYSKQAAKKQLKTLESQIQEEKDRIEREANKLATKELFCRADAEQAFEQFAKKVKYHDVSFQLVEVKKYPSKGRPKKGAQQEFSHYQIVTASTPSEDKQRPYRNRVGRFVLATNHFDMPPKAVLDSYKSQQGVERGFRLIKDPIFHLNHLFLKRPERINALMMIMTFSLMVYNLGQYQFREALKAKDETILSQTDKPTSTPTLRWIFQVMSAVHVVTIREQGSAISGITPEKRKILTLFGSEVSRIYNIA</sequence>
<evidence type="ECO:0000313" key="5">
    <source>
        <dbReference type="Proteomes" id="UP000281474"/>
    </source>
</evidence>
<dbReference type="GO" id="GO:0003677">
    <property type="term" value="F:DNA binding"/>
    <property type="evidence" value="ECO:0007669"/>
    <property type="project" value="InterPro"/>
</dbReference>
<dbReference type="InterPro" id="IPR012337">
    <property type="entry name" value="RNaseH-like_sf"/>
</dbReference>
<dbReference type="PANTHER" id="PTHR34614">
    <property type="match status" value="1"/>
</dbReference>
<comment type="caution">
    <text evidence="4">The sequence shown here is derived from an EMBL/GenBank/DDBJ whole genome shotgun (WGS) entry which is preliminary data.</text>
</comment>
<gene>
    <name evidence="4" type="ORF">D5018_21245</name>
</gene>
<evidence type="ECO:0000313" key="4">
    <source>
        <dbReference type="EMBL" id="RLV57686.1"/>
    </source>
</evidence>
<dbReference type="RefSeq" id="WP_121840962.1">
    <property type="nucleotide sequence ID" value="NZ_ML014929.1"/>
</dbReference>
<dbReference type="SUPFAM" id="SSF53098">
    <property type="entry name" value="Ribonuclease H-like"/>
    <property type="match status" value="1"/>
</dbReference>
<proteinExistence type="predicted"/>
<dbReference type="OrthoDB" id="5654337at2"/>
<dbReference type="AlphaFoldDB" id="A0A3L8PQK5"/>
<dbReference type="PANTHER" id="PTHR34614:SF2">
    <property type="entry name" value="TRANSPOSASE IS4-LIKE DOMAIN-CONTAINING PROTEIN"/>
    <property type="match status" value="1"/>
</dbReference>
<feature type="domain" description="DUF4277" evidence="3">
    <location>
        <begin position="8"/>
        <end position="116"/>
    </location>
</feature>
<feature type="domain" description="Transposase IS4-like" evidence="2">
    <location>
        <begin position="130"/>
        <end position="464"/>
    </location>
</feature>
<dbReference type="InterPro" id="IPR002559">
    <property type="entry name" value="Transposase_11"/>
</dbReference>
<dbReference type="InterPro" id="IPR025457">
    <property type="entry name" value="DUF4277"/>
</dbReference>
<evidence type="ECO:0000259" key="3">
    <source>
        <dbReference type="Pfam" id="PF14104"/>
    </source>
</evidence>
<evidence type="ECO:0000259" key="2">
    <source>
        <dbReference type="Pfam" id="PF01609"/>
    </source>
</evidence>
<accession>A0A3L8PQK5</accession>